<reference evidence="1 2" key="1">
    <citation type="submission" date="2018-06" db="EMBL/GenBank/DDBJ databases">
        <title>ACT-28, a chromosomally-encoded AmpC with carbapenemase activity from Enterobacter kobei.</title>
        <authorList>
            <person name="Jousset A.B."/>
            <person name="Oueslati S."/>
            <person name="Bernabeu S."/>
            <person name="Takissian J."/>
            <person name="Creton E."/>
            <person name="Vogel A."/>
            <person name="Cotellon G."/>
            <person name="Bonnin R.A."/>
            <person name="Dortet L."/>
            <person name="Naas T."/>
        </authorList>
    </citation>
    <scope>NUCLEOTIDE SEQUENCE [LARGE SCALE GENOMIC DNA]</scope>
    <source>
        <strain evidence="1 2">99B3</strain>
    </source>
</reference>
<proteinExistence type="predicted"/>
<sequence>MTTGIVLCQGDRTSCGGRIVVGSALGSAFGKPIAKEGDPVTCGKDGSIYKIIGGISIFTGGADDRRVAGSLDSYSSCPCKAKIRPSNAYPMYEKEEPKAFRNLGLAAVTPLSTSLTSKAYSESEPEQHAQVAKKQNSFADTCKPEDNPLLNGVYLWTEITDAGHAFVSVHENNSIYVYTYGRFGRRGPANFTGDGILNFFTGEDARSYYREELYKVNARVFKIDDASIAETRSLFENLWNSGAKPIPTEKMGERTKRRGRVIDVYDLTGSNCTTHTVQVIRKSGSNIFETSYTSTTTQLPIESEEDFAVPLSLQNYLMRKSSSISSMQVTEVTNEFKEQYPNIDNYTLGEENTMEKNLAAGASTLGSASGYSGGTVGGFLGGSYDLEE</sequence>
<dbReference type="InterPro" id="IPR008727">
    <property type="entry name" value="PAAR_motif"/>
</dbReference>
<gene>
    <name evidence="1" type="ORF">DP202_08400</name>
</gene>
<dbReference type="Pfam" id="PF05488">
    <property type="entry name" value="PAAR_motif"/>
    <property type="match status" value="1"/>
</dbReference>
<organism evidence="1 2">
    <name type="scientific">Enterobacter cloacae</name>
    <dbReference type="NCBI Taxonomy" id="550"/>
    <lineage>
        <taxon>Bacteria</taxon>
        <taxon>Pseudomonadati</taxon>
        <taxon>Pseudomonadota</taxon>
        <taxon>Gammaproteobacteria</taxon>
        <taxon>Enterobacterales</taxon>
        <taxon>Enterobacteriaceae</taxon>
        <taxon>Enterobacter</taxon>
        <taxon>Enterobacter cloacae complex</taxon>
    </lineage>
</organism>
<dbReference type="RefSeq" id="WP_112780541.1">
    <property type="nucleotide sequence ID" value="NZ_CABMNQ010000011.1"/>
</dbReference>
<comment type="caution">
    <text evidence="1">The sequence shown here is derived from an EMBL/GenBank/DDBJ whole genome shotgun (WGS) entry which is preliminary data.</text>
</comment>
<evidence type="ECO:0000313" key="1">
    <source>
        <dbReference type="EMBL" id="RAZ68839.1"/>
    </source>
</evidence>
<dbReference type="CDD" id="cd14744">
    <property type="entry name" value="PAAR_CT_2"/>
    <property type="match status" value="1"/>
</dbReference>
<protein>
    <submittedName>
        <fullName evidence="1">PAAR domain-containing protein</fullName>
    </submittedName>
</protein>
<accession>A0A330GH56</accession>
<evidence type="ECO:0000313" key="2">
    <source>
        <dbReference type="Proteomes" id="UP000251576"/>
    </source>
</evidence>
<name>A0A330GH56_ENTCL</name>
<dbReference type="AlphaFoldDB" id="A0A330GH56"/>
<dbReference type="EMBL" id="QMDH01000011">
    <property type="protein sequence ID" value="RAZ68839.1"/>
    <property type="molecule type" value="Genomic_DNA"/>
</dbReference>
<dbReference type="Proteomes" id="UP000251576">
    <property type="component" value="Unassembled WGS sequence"/>
</dbReference>